<dbReference type="Proteomes" id="UP000299102">
    <property type="component" value="Unassembled WGS sequence"/>
</dbReference>
<evidence type="ECO:0000313" key="2">
    <source>
        <dbReference type="Proteomes" id="UP000299102"/>
    </source>
</evidence>
<name>A0A4C1TIM8_EUMVA</name>
<keyword evidence="2" id="KW-1185">Reference proteome</keyword>
<accession>A0A4C1TIM8</accession>
<sequence length="155" mass="17059">MNIHNNTGQEASASSLPPHAVLRVLETGVLRSALVAYLTVVHWCQFGMVCGSSLTVVCGYHRRQGAATLRHHRACMYVTSLSVSFRNEHKQLLPWDIIAFPRHTRKKASSPVAPSLLQNATNCKLISLVRVAESVENEGITDIQRISNGETLDAK</sequence>
<proteinExistence type="predicted"/>
<organism evidence="1 2">
    <name type="scientific">Eumeta variegata</name>
    <name type="common">Bagworm moth</name>
    <name type="synonym">Eumeta japonica</name>
    <dbReference type="NCBI Taxonomy" id="151549"/>
    <lineage>
        <taxon>Eukaryota</taxon>
        <taxon>Metazoa</taxon>
        <taxon>Ecdysozoa</taxon>
        <taxon>Arthropoda</taxon>
        <taxon>Hexapoda</taxon>
        <taxon>Insecta</taxon>
        <taxon>Pterygota</taxon>
        <taxon>Neoptera</taxon>
        <taxon>Endopterygota</taxon>
        <taxon>Lepidoptera</taxon>
        <taxon>Glossata</taxon>
        <taxon>Ditrysia</taxon>
        <taxon>Tineoidea</taxon>
        <taxon>Psychidae</taxon>
        <taxon>Oiketicinae</taxon>
        <taxon>Eumeta</taxon>
    </lineage>
</organism>
<comment type="caution">
    <text evidence="1">The sequence shown here is derived from an EMBL/GenBank/DDBJ whole genome shotgun (WGS) entry which is preliminary data.</text>
</comment>
<dbReference type="EMBL" id="BGZK01000060">
    <property type="protein sequence ID" value="GBP13975.1"/>
    <property type="molecule type" value="Genomic_DNA"/>
</dbReference>
<gene>
    <name evidence="1" type="ORF">EVAR_10531_1</name>
</gene>
<evidence type="ECO:0000313" key="1">
    <source>
        <dbReference type="EMBL" id="GBP13975.1"/>
    </source>
</evidence>
<dbReference type="AlphaFoldDB" id="A0A4C1TIM8"/>
<reference evidence="1 2" key="1">
    <citation type="journal article" date="2019" name="Commun. Biol.">
        <title>The bagworm genome reveals a unique fibroin gene that provides high tensile strength.</title>
        <authorList>
            <person name="Kono N."/>
            <person name="Nakamura H."/>
            <person name="Ohtoshi R."/>
            <person name="Tomita M."/>
            <person name="Numata K."/>
            <person name="Arakawa K."/>
        </authorList>
    </citation>
    <scope>NUCLEOTIDE SEQUENCE [LARGE SCALE GENOMIC DNA]</scope>
</reference>
<protein>
    <submittedName>
        <fullName evidence="1">Uncharacterized protein</fullName>
    </submittedName>
</protein>